<gene>
    <name evidence="1" type="ORF">K469DRAFT_714911</name>
</gene>
<proteinExistence type="predicted"/>
<evidence type="ECO:0000313" key="2">
    <source>
        <dbReference type="Proteomes" id="UP000800200"/>
    </source>
</evidence>
<dbReference type="OrthoDB" id="432970at2759"/>
<reference evidence="1" key="1">
    <citation type="journal article" date="2020" name="Stud. Mycol.">
        <title>101 Dothideomycetes genomes: a test case for predicting lifestyles and emergence of pathogens.</title>
        <authorList>
            <person name="Haridas S."/>
            <person name="Albert R."/>
            <person name="Binder M."/>
            <person name="Bloem J."/>
            <person name="Labutti K."/>
            <person name="Salamov A."/>
            <person name="Andreopoulos B."/>
            <person name="Baker S."/>
            <person name="Barry K."/>
            <person name="Bills G."/>
            <person name="Bluhm B."/>
            <person name="Cannon C."/>
            <person name="Castanera R."/>
            <person name="Culley D."/>
            <person name="Daum C."/>
            <person name="Ezra D."/>
            <person name="Gonzalez J."/>
            <person name="Henrissat B."/>
            <person name="Kuo A."/>
            <person name="Liang C."/>
            <person name="Lipzen A."/>
            <person name="Lutzoni F."/>
            <person name="Magnuson J."/>
            <person name="Mondo S."/>
            <person name="Nolan M."/>
            <person name="Ohm R."/>
            <person name="Pangilinan J."/>
            <person name="Park H.-J."/>
            <person name="Ramirez L."/>
            <person name="Alfaro M."/>
            <person name="Sun H."/>
            <person name="Tritt A."/>
            <person name="Yoshinaga Y."/>
            <person name="Zwiers L.-H."/>
            <person name="Turgeon B."/>
            <person name="Goodwin S."/>
            <person name="Spatafora J."/>
            <person name="Crous P."/>
            <person name="Grigoriev I."/>
        </authorList>
    </citation>
    <scope>NUCLEOTIDE SEQUENCE</scope>
    <source>
        <strain evidence="1">CBS 207.26</strain>
    </source>
</reference>
<name>A0A6A6ENN9_9PEZI</name>
<feature type="non-terminal residue" evidence="1">
    <location>
        <position position="100"/>
    </location>
</feature>
<evidence type="ECO:0000313" key="1">
    <source>
        <dbReference type="EMBL" id="KAF2192891.1"/>
    </source>
</evidence>
<keyword evidence="2" id="KW-1185">Reference proteome</keyword>
<organism evidence="1 2">
    <name type="scientific">Zopfia rhizophila CBS 207.26</name>
    <dbReference type="NCBI Taxonomy" id="1314779"/>
    <lineage>
        <taxon>Eukaryota</taxon>
        <taxon>Fungi</taxon>
        <taxon>Dikarya</taxon>
        <taxon>Ascomycota</taxon>
        <taxon>Pezizomycotina</taxon>
        <taxon>Dothideomycetes</taxon>
        <taxon>Dothideomycetes incertae sedis</taxon>
        <taxon>Zopfiaceae</taxon>
        <taxon>Zopfia</taxon>
    </lineage>
</organism>
<dbReference type="Proteomes" id="UP000800200">
    <property type="component" value="Unassembled WGS sequence"/>
</dbReference>
<protein>
    <submittedName>
        <fullName evidence="1">Uncharacterized protein</fullName>
    </submittedName>
</protein>
<dbReference type="EMBL" id="ML994614">
    <property type="protein sequence ID" value="KAF2192891.1"/>
    <property type="molecule type" value="Genomic_DNA"/>
</dbReference>
<dbReference type="AlphaFoldDB" id="A0A6A6ENN9"/>
<sequence length="100" mass="11966">MDLSNQTVFLDAAAIPLDHDMLRDSQQHILKVQERGDMVLVKVNEVELLLWRHLLPAFAERCREWKHKVDLRMEYQGHFYRVWQALHVQLWNGCLSERIS</sequence>
<accession>A0A6A6ENN9</accession>